<dbReference type="GO" id="GO:0070041">
    <property type="term" value="F:rRNA (uridine-C5-)-methyltransferase activity"/>
    <property type="evidence" value="ECO:0007669"/>
    <property type="project" value="TreeGrafter"/>
</dbReference>
<feature type="active site" description="Nucleophile" evidence="1">
    <location>
        <position position="396"/>
    </location>
</feature>
<feature type="binding site" evidence="1">
    <location>
        <position position="316"/>
    </location>
    <ligand>
        <name>S-adenosyl-L-methionine</name>
        <dbReference type="ChEBI" id="CHEBI:59789"/>
    </ligand>
</feature>
<dbReference type="InterPro" id="IPR002792">
    <property type="entry name" value="TRAM_dom"/>
</dbReference>
<dbReference type="PANTHER" id="PTHR11061">
    <property type="entry name" value="RNA M5U METHYLTRANSFERASE"/>
    <property type="match status" value="1"/>
</dbReference>
<dbReference type="Gene3D" id="3.40.50.150">
    <property type="entry name" value="Vaccinia Virus protein VP39"/>
    <property type="match status" value="1"/>
</dbReference>
<keyword evidence="1" id="KW-0949">S-adenosyl-L-methionine</keyword>
<comment type="caution">
    <text evidence="2">The sequence shown here is derived from an EMBL/GenBank/DDBJ whole genome shotgun (WGS) entry which is preliminary data.</text>
</comment>
<keyword evidence="1 2" id="KW-0808">Transferase</keyword>
<feature type="binding site" evidence="1">
    <location>
        <position position="292"/>
    </location>
    <ligand>
        <name>S-adenosyl-L-methionine</name>
        <dbReference type="ChEBI" id="CHEBI:59789"/>
    </ligand>
</feature>
<accession>A0A4Y8KMY1</accession>
<evidence type="ECO:0000313" key="2">
    <source>
        <dbReference type="EMBL" id="TFD77084.1"/>
    </source>
</evidence>
<dbReference type="SUPFAM" id="SSF53335">
    <property type="entry name" value="S-adenosyl-L-methionine-dependent methyltransferases"/>
    <property type="match status" value="1"/>
</dbReference>
<dbReference type="InterPro" id="IPR010280">
    <property type="entry name" value="U5_MeTrfase_fam"/>
</dbReference>
<dbReference type="Pfam" id="PF05958">
    <property type="entry name" value="tRNA_U5-meth_tr"/>
    <property type="match status" value="1"/>
</dbReference>
<gene>
    <name evidence="2" type="ORF">E3T53_12525</name>
</gene>
<keyword evidence="3" id="KW-1185">Reference proteome</keyword>
<evidence type="ECO:0000313" key="3">
    <source>
        <dbReference type="Proteomes" id="UP000298218"/>
    </source>
</evidence>
<dbReference type="SUPFAM" id="SSF50249">
    <property type="entry name" value="Nucleic acid-binding proteins"/>
    <property type="match status" value="1"/>
</dbReference>
<keyword evidence="1 2" id="KW-0489">Methyltransferase</keyword>
<dbReference type="OrthoDB" id="9804590at2"/>
<dbReference type="InterPro" id="IPR029063">
    <property type="entry name" value="SAM-dependent_MTases_sf"/>
</dbReference>
<name>A0A4Y8KMY1_9MICO</name>
<dbReference type="PANTHER" id="PTHR11061:SF30">
    <property type="entry name" value="TRNA (URACIL(54)-C(5))-METHYLTRANSFERASE"/>
    <property type="match status" value="1"/>
</dbReference>
<protein>
    <submittedName>
        <fullName evidence="2">Class I SAM-dependent RNA methyltransferase</fullName>
    </submittedName>
</protein>
<dbReference type="RefSeq" id="WP_134173441.1">
    <property type="nucleotide sequence ID" value="NZ_SODI01000001.1"/>
</dbReference>
<dbReference type="PROSITE" id="PS50926">
    <property type="entry name" value="TRAM"/>
    <property type="match status" value="1"/>
</dbReference>
<feature type="binding site" evidence="1">
    <location>
        <position position="260"/>
    </location>
    <ligand>
        <name>S-adenosyl-L-methionine</name>
        <dbReference type="ChEBI" id="CHEBI:59789"/>
    </ligand>
</feature>
<organism evidence="2 3">
    <name type="scientific">Cryobacterium psychrophilum</name>
    <dbReference type="NCBI Taxonomy" id="41988"/>
    <lineage>
        <taxon>Bacteria</taxon>
        <taxon>Bacillati</taxon>
        <taxon>Actinomycetota</taxon>
        <taxon>Actinomycetes</taxon>
        <taxon>Micrococcales</taxon>
        <taxon>Microbacteriaceae</taxon>
        <taxon>Cryobacterium</taxon>
    </lineage>
</organism>
<dbReference type="PROSITE" id="PS51687">
    <property type="entry name" value="SAM_MT_RNA_M5U"/>
    <property type="match status" value="1"/>
</dbReference>
<comment type="similarity">
    <text evidence="1">Belongs to the class I-like SAM-binding methyltransferase superfamily. RNA M5U methyltransferase family.</text>
</comment>
<dbReference type="Proteomes" id="UP000298218">
    <property type="component" value="Unassembled WGS sequence"/>
</dbReference>
<reference evidence="2 3" key="1">
    <citation type="submission" date="2019-03" db="EMBL/GenBank/DDBJ databases">
        <title>Genomics of glacier-inhabiting Cryobacterium strains.</title>
        <authorList>
            <person name="Liu Q."/>
            <person name="Xin Y.-H."/>
        </authorList>
    </citation>
    <scope>NUCLEOTIDE SEQUENCE [LARGE SCALE GENOMIC DNA]</scope>
    <source>
        <strain evidence="2 3">CGMCC 1.4292</strain>
    </source>
</reference>
<dbReference type="EMBL" id="SOHQ01000032">
    <property type="protein sequence ID" value="TFD77084.1"/>
    <property type="molecule type" value="Genomic_DNA"/>
</dbReference>
<dbReference type="InterPro" id="IPR012340">
    <property type="entry name" value="NA-bd_OB-fold"/>
</dbReference>
<dbReference type="GO" id="GO:0070475">
    <property type="term" value="P:rRNA base methylation"/>
    <property type="evidence" value="ECO:0007669"/>
    <property type="project" value="TreeGrafter"/>
</dbReference>
<evidence type="ECO:0000256" key="1">
    <source>
        <dbReference type="PROSITE-ProRule" id="PRU01024"/>
    </source>
</evidence>
<dbReference type="Pfam" id="PF01938">
    <property type="entry name" value="TRAM"/>
    <property type="match status" value="1"/>
</dbReference>
<proteinExistence type="inferred from homology"/>
<dbReference type="Gene3D" id="2.40.50.140">
    <property type="entry name" value="Nucleic acid-binding proteins"/>
    <property type="match status" value="1"/>
</dbReference>
<sequence length="438" mass="47440">MGISNHTQSDNRSTAEAPVGTEIELDITNVAHGGIFVARHEGRVVFVSDTLPGERVRARLTEANHKSFWRAETVAVINEAPERQPHVWASAALDRAPADRAGGAEFGHIDLTFQRELKRRVLADALQRMAGIESPVTVEAVAAGENASPGDSMDGTGWRTRISLHVDEHGTVGPYAARSHRVIPVNDLPLAVHAIEEVAPLDTLFHNAATVNLVAPSEGPVRVLVAEKDKVGKPRRAERSVIRERVGDREFELDVSGFWQVHSRAAETLFTAVQDAIDPELFDPRATNLDLYGGVGLLAAAVGDRFGRTVRITSVESDPEAVNFAATNLKEWVGATAETDRVDRYLQRVIREADAAQRSRLQAATVVLDPPRSGAGKVVVDQLGALSPAQIVYVACDPVALARDVALFAGYGYELKELRAFDLFPNTHHVEAVAVLAK</sequence>
<feature type="binding site" evidence="1">
    <location>
        <position position="369"/>
    </location>
    <ligand>
        <name>S-adenosyl-L-methionine</name>
        <dbReference type="ChEBI" id="CHEBI:59789"/>
    </ligand>
</feature>
<dbReference type="AlphaFoldDB" id="A0A4Y8KMY1"/>